<comment type="caution">
    <text evidence="1">The sequence shown here is derived from an EMBL/GenBank/DDBJ whole genome shotgun (WGS) entry which is preliminary data.</text>
</comment>
<gene>
    <name evidence="1" type="ORF">UY67_C0008G0022</name>
</gene>
<dbReference type="AlphaFoldDB" id="A0A0G1X059"/>
<evidence type="ECO:0000313" key="2">
    <source>
        <dbReference type="Proteomes" id="UP000034273"/>
    </source>
</evidence>
<name>A0A0G1X059_9BACT</name>
<evidence type="ECO:0000313" key="1">
    <source>
        <dbReference type="EMBL" id="KKW24381.1"/>
    </source>
</evidence>
<dbReference type="EMBL" id="LCQW01000008">
    <property type="protein sequence ID" value="KKW24381.1"/>
    <property type="molecule type" value="Genomic_DNA"/>
</dbReference>
<dbReference type="Proteomes" id="UP000034273">
    <property type="component" value="Unassembled WGS sequence"/>
</dbReference>
<reference evidence="1 2" key="1">
    <citation type="journal article" date="2015" name="Nature">
        <title>rRNA introns, odd ribosomes, and small enigmatic genomes across a large radiation of phyla.</title>
        <authorList>
            <person name="Brown C.T."/>
            <person name="Hug L.A."/>
            <person name="Thomas B.C."/>
            <person name="Sharon I."/>
            <person name="Castelle C.J."/>
            <person name="Singh A."/>
            <person name="Wilkins M.J."/>
            <person name="Williams K.H."/>
            <person name="Banfield J.F."/>
        </authorList>
    </citation>
    <scope>NUCLEOTIDE SEQUENCE [LARGE SCALE GENOMIC DNA]</scope>
</reference>
<sequence>MTIRPVIILSTARDIVPTHDVRYTTRYQGLIGSESRVKISSIRFRSKMGHPSRELAERRLRAQLGIDRLVKVFIVSITPFAGYVRA</sequence>
<protein>
    <submittedName>
        <fullName evidence="1">Uncharacterized protein</fullName>
    </submittedName>
</protein>
<proteinExistence type="predicted"/>
<organism evidence="1 2">
    <name type="scientific">Candidatus Kaiserbacteria bacterium GW2011_GWA2_52_12</name>
    <dbReference type="NCBI Taxonomy" id="1618671"/>
    <lineage>
        <taxon>Bacteria</taxon>
        <taxon>Candidatus Kaiseribacteriota</taxon>
    </lineage>
</organism>
<accession>A0A0G1X059</accession>